<dbReference type="Pfam" id="PF12833">
    <property type="entry name" value="HTH_18"/>
    <property type="match status" value="1"/>
</dbReference>
<feature type="transmembrane region" description="Helical" evidence="2">
    <location>
        <begin position="179"/>
        <end position="198"/>
    </location>
</feature>
<keyword evidence="2" id="KW-0472">Membrane</keyword>
<evidence type="ECO:0000256" key="1">
    <source>
        <dbReference type="ARBA" id="ARBA00023125"/>
    </source>
</evidence>
<feature type="transmembrane region" description="Helical" evidence="2">
    <location>
        <begin position="140"/>
        <end position="159"/>
    </location>
</feature>
<evidence type="ECO:0000256" key="2">
    <source>
        <dbReference type="SAM" id="Phobius"/>
    </source>
</evidence>
<dbReference type="GO" id="GO:0003700">
    <property type="term" value="F:DNA-binding transcription factor activity"/>
    <property type="evidence" value="ECO:0007669"/>
    <property type="project" value="InterPro"/>
</dbReference>
<feature type="transmembrane region" description="Helical" evidence="2">
    <location>
        <begin position="67"/>
        <end position="89"/>
    </location>
</feature>
<dbReference type="PANTHER" id="PTHR43280">
    <property type="entry name" value="ARAC-FAMILY TRANSCRIPTIONAL REGULATOR"/>
    <property type="match status" value="1"/>
</dbReference>
<name>A0A644U2F2_9ZZZZ</name>
<feature type="transmembrane region" description="Helical" evidence="2">
    <location>
        <begin position="36"/>
        <end position="55"/>
    </location>
</feature>
<sequence length="384" mass="44205">MHNLYLATTFAGALVCLLASLLLFSRRKEGKRSRTILAFIILFSVANYIPRFIALSSGEKPEVVVSAPMLLLAIFMLSSYIIYPVEVISPGWLNFKRLVRVYLPLLGLSGIYFLSVWAGVEYSVQHSIPGMLKFAGQFEVLFRLLLFVILFLPSFFIFFIPDAWKSNDVSNAWIRKYSLIISVNIIAYVMVLVFNNLIVHTLYYYISVGCSLMIAYMDLFYFRTGKAKPETIRAEEQSYFYKDHKRITEISSFGDQTAIRTRNEILNEQLGKYMQETCAWRNPDLSLNTLAAALYTNRTTLAQVIQDNGNISYTSYINRLRIDDFIRQIASNQSTNFQDAFYFAGFRSRATALRNFRKITGMIPSEYFQLKSECFDLADFQSNE</sequence>
<keyword evidence="1" id="KW-0238">DNA-binding</keyword>
<feature type="transmembrane region" description="Helical" evidence="2">
    <location>
        <begin position="101"/>
        <end position="120"/>
    </location>
</feature>
<comment type="caution">
    <text evidence="4">The sequence shown here is derived from an EMBL/GenBank/DDBJ whole genome shotgun (WGS) entry which is preliminary data.</text>
</comment>
<reference evidence="4" key="1">
    <citation type="submission" date="2019-08" db="EMBL/GenBank/DDBJ databases">
        <authorList>
            <person name="Kucharzyk K."/>
            <person name="Murdoch R.W."/>
            <person name="Higgins S."/>
            <person name="Loffler F."/>
        </authorList>
    </citation>
    <scope>NUCLEOTIDE SEQUENCE</scope>
</reference>
<dbReference type="GO" id="GO:0043565">
    <property type="term" value="F:sequence-specific DNA binding"/>
    <property type="evidence" value="ECO:0007669"/>
    <property type="project" value="InterPro"/>
</dbReference>
<evidence type="ECO:0000259" key="3">
    <source>
        <dbReference type="PROSITE" id="PS01124"/>
    </source>
</evidence>
<feature type="domain" description="HTH araC/xylS-type" evidence="3">
    <location>
        <begin position="268"/>
        <end position="370"/>
    </location>
</feature>
<keyword evidence="2" id="KW-0812">Transmembrane</keyword>
<proteinExistence type="predicted"/>
<accession>A0A644U2F2</accession>
<feature type="transmembrane region" description="Helical" evidence="2">
    <location>
        <begin position="204"/>
        <end position="222"/>
    </location>
</feature>
<dbReference type="InterPro" id="IPR018060">
    <property type="entry name" value="HTH_AraC"/>
</dbReference>
<organism evidence="4">
    <name type="scientific">bioreactor metagenome</name>
    <dbReference type="NCBI Taxonomy" id="1076179"/>
    <lineage>
        <taxon>unclassified sequences</taxon>
        <taxon>metagenomes</taxon>
        <taxon>ecological metagenomes</taxon>
    </lineage>
</organism>
<gene>
    <name evidence="4" type="ORF">SDC9_19233</name>
</gene>
<dbReference type="SMART" id="SM00342">
    <property type="entry name" value="HTH_ARAC"/>
    <property type="match status" value="1"/>
</dbReference>
<dbReference type="EMBL" id="VSSQ01000073">
    <property type="protein sequence ID" value="MPL73433.1"/>
    <property type="molecule type" value="Genomic_DNA"/>
</dbReference>
<keyword evidence="2" id="KW-1133">Transmembrane helix</keyword>
<dbReference type="PANTHER" id="PTHR43280:SF2">
    <property type="entry name" value="HTH-TYPE TRANSCRIPTIONAL REGULATOR EXSA"/>
    <property type="match status" value="1"/>
</dbReference>
<dbReference type="PROSITE" id="PS01124">
    <property type="entry name" value="HTH_ARAC_FAMILY_2"/>
    <property type="match status" value="1"/>
</dbReference>
<feature type="transmembrane region" description="Helical" evidence="2">
    <location>
        <begin position="6"/>
        <end position="24"/>
    </location>
</feature>
<protein>
    <recommendedName>
        <fullName evidence="3">HTH araC/xylS-type domain-containing protein</fullName>
    </recommendedName>
</protein>
<dbReference type="AlphaFoldDB" id="A0A644U2F2"/>
<evidence type="ECO:0000313" key="4">
    <source>
        <dbReference type="EMBL" id="MPL73433.1"/>
    </source>
</evidence>
<dbReference type="Gene3D" id="1.10.10.60">
    <property type="entry name" value="Homeodomain-like"/>
    <property type="match status" value="2"/>
</dbReference>